<keyword evidence="2" id="KW-1185">Reference proteome</keyword>
<sequence length="104" mass="12186">MAHYQSTWWKHRYHKLEELIKAEPIPEPDEPAEADVELYNASDDRILHERNEYEGTEDEPTPLTEATHDAISTTEIEYVPLLPEYPRTHPKGYAYVVNLRHLSS</sequence>
<dbReference type="EMBL" id="HG792017">
    <property type="protein sequence ID" value="CDM34191.1"/>
    <property type="molecule type" value="Genomic_DNA"/>
</dbReference>
<evidence type="ECO:0000313" key="1">
    <source>
        <dbReference type="EMBL" id="CDM34191.1"/>
    </source>
</evidence>
<organism evidence="1 2">
    <name type="scientific">Penicillium roqueforti (strain FM164)</name>
    <dbReference type="NCBI Taxonomy" id="1365484"/>
    <lineage>
        <taxon>Eukaryota</taxon>
        <taxon>Fungi</taxon>
        <taxon>Dikarya</taxon>
        <taxon>Ascomycota</taxon>
        <taxon>Pezizomycotina</taxon>
        <taxon>Eurotiomycetes</taxon>
        <taxon>Eurotiomycetidae</taxon>
        <taxon>Eurotiales</taxon>
        <taxon>Aspergillaceae</taxon>
        <taxon>Penicillium</taxon>
    </lineage>
</organism>
<accession>W6QDN3</accession>
<proteinExistence type="predicted"/>
<name>W6QDN3_PENRF</name>
<protein>
    <submittedName>
        <fullName evidence="1">Genomic scaffold, ProqFM164S03</fullName>
    </submittedName>
</protein>
<evidence type="ECO:0000313" key="2">
    <source>
        <dbReference type="Proteomes" id="UP000030686"/>
    </source>
</evidence>
<dbReference type="AlphaFoldDB" id="W6QDN3"/>
<gene>
    <name evidence="1" type="ORF">PROQFM164_S03g000915</name>
</gene>
<reference evidence="1" key="1">
    <citation type="journal article" date="2014" name="Nat. Commun.">
        <title>Multiple recent horizontal transfers of a large genomic region in cheese making fungi.</title>
        <authorList>
            <person name="Cheeseman K."/>
            <person name="Ropars J."/>
            <person name="Renault P."/>
            <person name="Dupont J."/>
            <person name="Gouzy J."/>
            <person name="Branca A."/>
            <person name="Abraham A.L."/>
            <person name="Ceppi M."/>
            <person name="Conseiller E."/>
            <person name="Debuchy R."/>
            <person name="Malagnac F."/>
            <person name="Goarin A."/>
            <person name="Silar P."/>
            <person name="Lacoste S."/>
            <person name="Sallet E."/>
            <person name="Bensimon A."/>
            <person name="Giraud T."/>
            <person name="Brygoo Y."/>
        </authorList>
    </citation>
    <scope>NUCLEOTIDE SEQUENCE [LARGE SCALE GENOMIC DNA]</scope>
    <source>
        <strain evidence="1">FM164</strain>
    </source>
</reference>
<dbReference type="OrthoDB" id="4352951at2759"/>
<dbReference type="Proteomes" id="UP000030686">
    <property type="component" value="Unassembled WGS sequence"/>
</dbReference>